<dbReference type="Gene3D" id="2.40.50.100">
    <property type="match status" value="1"/>
</dbReference>
<dbReference type="AlphaFoldDB" id="A0A1W1XQX6"/>
<dbReference type="PANTHER" id="PTHR30469:SF33">
    <property type="entry name" value="SLR1207 PROTEIN"/>
    <property type="match status" value="1"/>
</dbReference>
<keyword evidence="4" id="KW-1185">Reference proteome</keyword>
<protein>
    <submittedName>
        <fullName evidence="3">Multidrug efflux pump subunit AcrA (Membrane-fusion protein)</fullName>
    </submittedName>
</protein>
<dbReference type="PROSITE" id="PS51257">
    <property type="entry name" value="PROKAR_LIPOPROTEIN"/>
    <property type="match status" value="1"/>
</dbReference>
<accession>A0A1W1XQX6</accession>
<sequence length="269" mass="28166">MKKRKISIIILALGITLALSACGSSTVSNTTKKAVTKKTSNAIDASGTVQASNVETITLNFSAEVVPTVTKINVQEGQVVKKGDKIATIDMTAYNDTITSKQKLIDADIDTKKTLQTDDQKKIQQDKIDSEKADLNALEAAPSKNHVNGDAITSDIDNAVVTDVSGSSPSSSQGVSTGAGSIATLSDLNSLYIKANVSEEFINSVSVGKAVTITPTSDPGTRLTGKVTSIASAAVLDKNGDTYIPVNISIDQNNGKLFPNYNVDVEISK</sequence>
<dbReference type="GO" id="GO:1990281">
    <property type="term" value="C:efflux pump complex"/>
    <property type="evidence" value="ECO:0007669"/>
    <property type="project" value="TreeGrafter"/>
</dbReference>
<dbReference type="InterPro" id="IPR058792">
    <property type="entry name" value="Beta-barrel_RND_2"/>
</dbReference>
<dbReference type="EMBL" id="FWXH01000012">
    <property type="protein sequence ID" value="SMC26255.1"/>
    <property type="molecule type" value="Genomic_DNA"/>
</dbReference>
<dbReference type="Pfam" id="PF25954">
    <property type="entry name" value="Beta-barrel_RND_2"/>
    <property type="match status" value="1"/>
</dbReference>
<feature type="domain" description="CusB-like beta-barrel" evidence="2">
    <location>
        <begin position="192"/>
        <end position="268"/>
    </location>
</feature>
<proteinExistence type="predicted"/>
<evidence type="ECO:0000313" key="4">
    <source>
        <dbReference type="Proteomes" id="UP000192468"/>
    </source>
</evidence>
<dbReference type="RefSeq" id="WP_084116567.1">
    <property type="nucleotide sequence ID" value="NZ_FWXH01000012.1"/>
</dbReference>
<dbReference type="Gene3D" id="2.40.30.170">
    <property type="match status" value="1"/>
</dbReference>
<gene>
    <name evidence="3" type="ORF">SAMN02745134_02753</name>
</gene>
<dbReference type="OrthoDB" id="1792698at2"/>
<dbReference type="GO" id="GO:0015562">
    <property type="term" value="F:efflux transmembrane transporter activity"/>
    <property type="evidence" value="ECO:0007669"/>
    <property type="project" value="TreeGrafter"/>
</dbReference>
<feature type="chain" id="PRO_5038331793" evidence="1">
    <location>
        <begin position="22"/>
        <end position="269"/>
    </location>
</feature>
<dbReference type="STRING" id="1121291.SAMN02745134_02753"/>
<keyword evidence="1" id="KW-0732">Signal</keyword>
<feature type="signal peptide" evidence="1">
    <location>
        <begin position="1"/>
        <end position="21"/>
    </location>
</feature>
<dbReference type="PANTHER" id="PTHR30469">
    <property type="entry name" value="MULTIDRUG RESISTANCE PROTEIN MDTA"/>
    <property type="match status" value="1"/>
</dbReference>
<evidence type="ECO:0000259" key="2">
    <source>
        <dbReference type="Pfam" id="PF25954"/>
    </source>
</evidence>
<evidence type="ECO:0000256" key="1">
    <source>
        <dbReference type="SAM" id="SignalP"/>
    </source>
</evidence>
<name>A0A1W1XQX6_9CLOT</name>
<dbReference type="Proteomes" id="UP000192468">
    <property type="component" value="Unassembled WGS sequence"/>
</dbReference>
<evidence type="ECO:0000313" key="3">
    <source>
        <dbReference type="EMBL" id="SMC26255.1"/>
    </source>
</evidence>
<reference evidence="3 4" key="1">
    <citation type="submission" date="2017-04" db="EMBL/GenBank/DDBJ databases">
        <authorList>
            <person name="Afonso C.L."/>
            <person name="Miller P.J."/>
            <person name="Scott M.A."/>
            <person name="Spackman E."/>
            <person name="Goraichik I."/>
            <person name="Dimitrov K.M."/>
            <person name="Suarez D.L."/>
            <person name="Swayne D.E."/>
        </authorList>
    </citation>
    <scope>NUCLEOTIDE SEQUENCE [LARGE SCALE GENOMIC DNA]</scope>
    <source>
        <strain evidence="3 4">DSM 12555</strain>
    </source>
</reference>
<organism evidence="3 4">
    <name type="scientific">Clostridium acidisoli DSM 12555</name>
    <dbReference type="NCBI Taxonomy" id="1121291"/>
    <lineage>
        <taxon>Bacteria</taxon>
        <taxon>Bacillati</taxon>
        <taxon>Bacillota</taxon>
        <taxon>Clostridia</taxon>
        <taxon>Eubacteriales</taxon>
        <taxon>Clostridiaceae</taxon>
        <taxon>Clostridium</taxon>
    </lineage>
</organism>
<dbReference type="SUPFAM" id="SSF111369">
    <property type="entry name" value="HlyD-like secretion proteins"/>
    <property type="match status" value="1"/>
</dbReference>